<evidence type="ECO:0000313" key="5">
    <source>
        <dbReference type="EMBL" id="KRM71793.1"/>
    </source>
</evidence>
<reference evidence="5 6" key="1">
    <citation type="journal article" date="2015" name="Genome Announc.">
        <title>Expanding the biotechnology potential of lactobacilli through comparative genomics of 213 strains and associated genera.</title>
        <authorList>
            <person name="Sun Z."/>
            <person name="Harris H.M."/>
            <person name="McCann A."/>
            <person name="Guo C."/>
            <person name="Argimon S."/>
            <person name="Zhang W."/>
            <person name="Yang X."/>
            <person name="Jeffery I.B."/>
            <person name="Cooney J.C."/>
            <person name="Kagawa T.F."/>
            <person name="Liu W."/>
            <person name="Song Y."/>
            <person name="Salvetti E."/>
            <person name="Wrobel A."/>
            <person name="Rasinkangas P."/>
            <person name="Parkhill J."/>
            <person name="Rea M.C."/>
            <person name="O'Sullivan O."/>
            <person name="Ritari J."/>
            <person name="Douillard F.P."/>
            <person name="Paul Ross R."/>
            <person name="Yang R."/>
            <person name="Briner A.E."/>
            <person name="Felis G.E."/>
            <person name="de Vos W.M."/>
            <person name="Barrangou R."/>
            <person name="Klaenhammer T.R."/>
            <person name="Caufield P.W."/>
            <person name="Cui Y."/>
            <person name="Zhang H."/>
            <person name="O'Toole P.W."/>
        </authorList>
    </citation>
    <scope>NUCLEOTIDE SEQUENCE [LARGE SCALE GENOMIC DNA]</scope>
    <source>
        <strain evidence="5 6">DSM 23927</strain>
    </source>
</reference>
<organism evidence="5 6">
    <name type="scientific">Lacticaseibacillus brantae DSM 23927</name>
    <dbReference type="NCBI Taxonomy" id="1423727"/>
    <lineage>
        <taxon>Bacteria</taxon>
        <taxon>Bacillati</taxon>
        <taxon>Bacillota</taxon>
        <taxon>Bacilli</taxon>
        <taxon>Lactobacillales</taxon>
        <taxon>Lactobacillaceae</taxon>
        <taxon>Lacticaseibacillus</taxon>
    </lineage>
</organism>
<dbReference type="SMART" id="SM00382">
    <property type="entry name" value="AAA"/>
    <property type="match status" value="1"/>
</dbReference>
<dbReference type="GO" id="GO:0016887">
    <property type="term" value="F:ATP hydrolysis activity"/>
    <property type="evidence" value="ECO:0007669"/>
    <property type="project" value="InterPro"/>
</dbReference>
<dbReference type="InterPro" id="IPR027417">
    <property type="entry name" value="P-loop_NTPase"/>
</dbReference>
<sequence length="241" mass="27237">MEAAMQTPLLTVDHLNFGFYDRPLYQDLSFELAPGSMTSLIGANGVGKTTLVRLLMKQLKPQTGTITYRQDPAVSIGYVPQFRNLEDEYPLSIRSFVALNHPRHFPWLTASDKQALNRVLDETHLLDRQHQRLGAASGGEKQKAYLAQALLDRPNFLILDESTASLDVNTKIELMDLVKELNQNNGLTVLFVTHDLNLAKQYTDQYLLLTKDGSEMKPVSEMDVTTMPEELQPVVEFQEED</sequence>
<dbReference type="Pfam" id="PF00005">
    <property type="entry name" value="ABC_tran"/>
    <property type="match status" value="1"/>
</dbReference>
<name>A0A0R2AWF6_9LACO</name>
<comment type="caution">
    <text evidence="5">The sequence shown here is derived from an EMBL/GenBank/DDBJ whole genome shotgun (WGS) entry which is preliminary data.</text>
</comment>
<dbReference type="Gene3D" id="3.40.50.300">
    <property type="entry name" value="P-loop containing nucleotide triphosphate hydrolases"/>
    <property type="match status" value="1"/>
</dbReference>
<evidence type="ECO:0000256" key="3">
    <source>
        <dbReference type="ARBA" id="ARBA00022840"/>
    </source>
</evidence>
<keyword evidence="3" id="KW-0067">ATP-binding</keyword>
<gene>
    <name evidence="5" type="ORF">FC34_GL001454</name>
</gene>
<evidence type="ECO:0000256" key="1">
    <source>
        <dbReference type="ARBA" id="ARBA00022448"/>
    </source>
</evidence>
<dbReference type="InterPro" id="IPR003593">
    <property type="entry name" value="AAA+_ATPase"/>
</dbReference>
<dbReference type="PANTHER" id="PTHR42734">
    <property type="entry name" value="METAL TRANSPORT SYSTEM ATP-BINDING PROTEIN TM_0124-RELATED"/>
    <property type="match status" value="1"/>
</dbReference>
<dbReference type="EMBL" id="AYZQ01000003">
    <property type="protein sequence ID" value="KRM71793.1"/>
    <property type="molecule type" value="Genomic_DNA"/>
</dbReference>
<keyword evidence="1" id="KW-0813">Transport</keyword>
<dbReference type="PROSITE" id="PS50893">
    <property type="entry name" value="ABC_TRANSPORTER_2"/>
    <property type="match status" value="1"/>
</dbReference>
<keyword evidence="6" id="KW-1185">Reference proteome</keyword>
<evidence type="ECO:0000259" key="4">
    <source>
        <dbReference type="PROSITE" id="PS50893"/>
    </source>
</evidence>
<accession>A0A0R2AWF6</accession>
<dbReference type="InterPro" id="IPR050153">
    <property type="entry name" value="Metal_Ion_Import_ABC"/>
</dbReference>
<feature type="domain" description="ABC transporter" evidence="4">
    <location>
        <begin position="10"/>
        <end position="236"/>
    </location>
</feature>
<dbReference type="GO" id="GO:0005524">
    <property type="term" value="F:ATP binding"/>
    <property type="evidence" value="ECO:0007669"/>
    <property type="project" value="UniProtKB-KW"/>
</dbReference>
<dbReference type="InterPro" id="IPR003439">
    <property type="entry name" value="ABC_transporter-like_ATP-bd"/>
</dbReference>
<keyword evidence="2" id="KW-0547">Nucleotide-binding</keyword>
<dbReference type="SUPFAM" id="SSF52540">
    <property type="entry name" value="P-loop containing nucleoside triphosphate hydrolases"/>
    <property type="match status" value="1"/>
</dbReference>
<evidence type="ECO:0000313" key="6">
    <source>
        <dbReference type="Proteomes" id="UP000051672"/>
    </source>
</evidence>
<proteinExistence type="predicted"/>
<dbReference type="PATRIC" id="fig|1423727.3.peg.1473"/>
<dbReference type="AlphaFoldDB" id="A0A0R2AWF6"/>
<evidence type="ECO:0000256" key="2">
    <source>
        <dbReference type="ARBA" id="ARBA00022741"/>
    </source>
</evidence>
<dbReference type="Proteomes" id="UP000051672">
    <property type="component" value="Unassembled WGS sequence"/>
</dbReference>
<protein>
    <submittedName>
        <fullName evidence="5">ABC-type Mn Zn transport system, ATPase component</fullName>
    </submittedName>
</protein>
<dbReference type="STRING" id="1423727.FC34_GL001454"/>